<evidence type="ECO:0000256" key="1">
    <source>
        <dbReference type="ARBA" id="ARBA00022468"/>
    </source>
</evidence>
<proteinExistence type="predicted"/>
<keyword evidence="6" id="KW-1185">Reference proteome</keyword>
<evidence type="ECO:0000313" key="6">
    <source>
        <dbReference type="Proteomes" id="UP000193218"/>
    </source>
</evidence>
<dbReference type="Gene3D" id="3.40.525.10">
    <property type="entry name" value="CRAL-TRIO lipid binding domain"/>
    <property type="match status" value="1"/>
</dbReference>
<dbReference type="PANTHER" id="PTHR10194:SF142">
    <property type="entry name" value="NEUROFIBROMIN"/>
    <property type="match status" value="1"/>
</dbReference>
<keyword evidence="1" id="KW-0343">GTPase activation</keyword>
<protein>
    <submittedName>
        <fullName evidence="5">Putative ras GTPase activator</fullName>
    </submittedName>
</protein>
<dbReference type="InterPro" id="IPR039360">
    <property type="entry name" value="Ras_GTPase"/>
</dbReference>
<name>A0A1Y1UQA4_9TREE</name>
<dbReference type="InParanoid" id="A0A1Y1UQA4"/>
<dbReference type="OrthoDB" id="2588791at2759"/>
<dbReference type="Gene3D" id="1.10.506.10">
    <property type="entry name" value="GTPase Activation - p120gap, domain 1"/>
    <property type="match status" value="2"/>
</dbReference>
<feature type="domain" description="Ras-GAP" evidence="4">
    <location>
        <begin position="1297"/>
        <end position="1490"/>
    </location>
</feature>
<organism evidence="5 6">
    <name type="scientific">Kockovaella imperatae</name>
    <dbReference type="NCBI Taxonomy" id="4999"/>
    <lineage>
        <taxon>Eukaryota</taxon>
        <taxon>Fungi</taxon>
        <taxon>Dikarya</taxon>
        <taxon>Basidiomycota</taxon>
        <taxon>Agaricomycotina</taxon>
        <taxon>Tremellomycetes</taxon>
        <taxon>Tremellales</taxon>
        <taxon>Cuniculitremaceae</taxon>
        <taxon>Kockovaella</taxon>
    </lineage>
</organism>
<dbReference type="STRING" id="4999.A0A1Y1UQA4"/>
<dbReference type="PANTHER" id="PTHR10194">
    <property type="entry name" value="RAS GTPASE-ACTIVATING PROTEINS"/>
    <property type="match status" value="1"/>
</dbReference>
<dbReference type="InterPro" id="IPR001251">
    <property type="entry name" value="CRAL-TRIO_dom"/>
</dbReference>
<dbReference type="SUPFAM" id="SSF48371">
    <property type="entry name" value="ARM repeat"/>
    <property type="match status" value="2"/>
</dbReference>
<reference evidence="5 6" key="1">
    <citation type="submission" date="2017-03" db="EMBL/GenBank/DDBJ databases">
        <title>Widespread Adenine N6-methylation of Active Genes in Fungi.</title>
        <authorList>
            <consortium name="DOE Joint Genome Institute"/>
            <person name="Mondo S.J."/>
            <person name="Dannebaum R.O."/>
            <person name="Kuo R.C."/>
            <person name="Louie K.B."/>
            <person name="Bewick A.J."/>
            <person name="Labutti K."/>
            <person name="Haridas S."/>
            <person name="Kuo A."/>
            <person name="Salamov A."/>
            <person name="Ahrendt S.R."/>
            <person name="Lau R."/>
            <person name="Bowen B.P."/>
            <person name="Lipzen A."/>
            <person name="Sullivan W."/>
            <person name="Andreopoulos W.B."/>
            <person name="Clum A."/>
            <person name="Lindquist E."/>
            <person name="Daum C."/>
            <person name="Northen T.R."/>
            <person name="Ramamoorthy G."/>
            <person name="Schmitz R.J."/>
            <person name="Gryganskyi A."/>
            <person name="Culley D."/>
            <person name="Magnuson J."/>
            <person name="James T.Y."/>
            <person name="O'Malley M.A."/>
            <person name="Stajich J.E."/>
            <person name="Spatafora J.W."/>
            <person name="Visel A."/>
            <person name="Grigoriev I.V."/>
        </authorList>
    </citation>
    <scope>NUCLEOTIDE SEQUENCE [LARGE SCALE GENOMIC DNA]</scope>
    <source>
        <strain evidence="5 6">NRRL Y-17943</strain>
    </source>
</reference>
<dbReference type="InterPro" id="IPR011993">
    <property type="entry name" value="PH-like_dom_sf"/>
</dbReference>
<accession>A0A1Y1UQA4</accession>
<feature type="region of interest" description="Disordered" evidence="3">
    <location>
        <begin position="1"/>
        <end position="29"/>
    </location>
</feature>
<gene>
    <name evidence="5" type="ORF">BD324DRAFT_619260</name>
</gene>
<dbReference type="SMART" id="SM00323">
    <property type="entry name" value="RasGAP"/>
    <property type="match status" value="1"/>
</dbReference>
<dbReference type="EMBL" id="NBSH01000003">
    <property type="protein sequence ID" value="ORX39325.1"/>
    <property type="molecule type" value="Genomic_DNA"/>
</dbReference>
<dbReference type="GO" id="GO:0005096">
    <property type="term" value="F:GTPase activator activity"/>
    <property type="evidence" value="ECO:0007669"/>
    <property type="project" value="UniProtKB-KW"/>
</dbReference>
<dbReference type="InterPro" id="IPR023152">
    <property type="entry name" value="RasGAP_CS"/>
</dbReference>
<dbReference type="InterPro" id="IPR008936">
    <property type="entry name" value="Rho_GTPase_activation_prot"/>
</dbReference>
<sequence>MPVRPASKSISSSTAPTMSSASSSKHRMDQSLELYSNSDVNSVLGRPEGGVGGELRVIATLVGRLVNKLPCNSGTRLGVMEIDRTVTATVQALLQISSTQLGGVVHALVMALENLSKYLNAGLNTHDVALEILQSQIYILDILSRCLSHQWYLQTQRQTQPVSDLPRLWTDPAPLDESLAKYLLSIILVYIRQRLNADQASNPGTSSPAPSRETRNIGISSVVSWNRSLSTGAETGGIGTNFLRDHSIPSGDTRPNGPKETRLAGLCDTPLTCAAQMTSVIARIVFHLSSSNWPVLFTRIRSRIAHLTTTIEEHPDQTEIRLLEWSNISRVRLSQILQEISTTFMHIKRPAQITVAAVLRKAIWNFIEPHPAEFEALIQSERKIEGGADVLFDILQSMSDISSSSAARRTKVFYPLMAMLMVLCPDILKRIAMGDLGSKSAPGLTKKRNFMESLRKGLNTSKGIEACIVCYVDFVSAAHRVSPKLESCGVRTLIPDIQGDLKNAILNSQYKDEIGSSSIFIDGLTALFNIDPNAISSSVLPRLLADKNELNQLIALRAMQLTASDSRQLPWTPQCDVLRASTALTIQKLLLTLSKHIFGDSTSRRPRASPELPSSQTDIIAEILRLFSNDPGYILDRKSLTPETQNQTLGAIAALLVSPSPALLRLEASKACSSILEAIGSMESELGCNSQLVTQWADSLWRMGLDAHRQLLYAIQSVDLIDINDAFDAVRHISEAFVKAAEPHPEAFSSSVAGDAASLVAIVSTVGQLCSPDFEHIAATTSVMKTIIKITQIAYQVKLPSSSPGQTNWGDPEKRVQARMTMLRDLSSLPPSLGRQQQQRQLRKIYRPYCVPSTGGIAIWTGWAQVAKVLTSKIVAAYADSTVPYGGRCRGLALDIEGLDEGQSKLWQNVILFLLSTCGLCVYDGTPPPALVDTVGKGVLPRIYDDPPDPRELCEQFIRDCVDLIASPSVHVREILKEGLGTELPLYWAKVMVSQMVKVLSLSLSANGSLISESYTTFVDQILVIVRMTLDRLHQETAAPTQLDMSSLLALLSQYLPRLGRDVDSMRIKIRFCQLVEAIVLKSDNTLLSNATSIRNTVLDIFMDWTGEGGVDRDAHRRDISEIGKIQRDLERASLKAMVPITDRLSIKTAEDAEKTQSALHSRLFHKYFHHLVRILERSQAPDLTDSMSPPSTASRPIAGSSSEDIYSLVISTISNLLAANMDVGLKHCLSLGYHDEISLRVVFMRIMTSILKSGNFGGTNSKRPSSIPKAYLGALAGNSTNLALAVAICETCPPSEIDEMSLLLFRVFEAKGTILALLKVLTEREVALTNHEPDLFRANSITTRILTIFAKTYGYNYVRATIQPLIHSLLEKPDETSFELDPAKIAPNEDIERNADHLQAVCQALLHLICNSVPKAPTIFRVLCHYLWSAVEEKFPDSRHSVVGSFIFLRFFCPAIVAPDQIDLDVSPDAKEVRRALLLVTKVIQNLASNVMFGNKEPHMKVLNPFLERNIHEVTKFLSNIAVRPRSYEISLAVKASQEEASRAIDPEGDEAILHRYVFKHHTKLESSLDAMPTSFARPSSDKPLSARAELEGKATLSLLRQILDETGAPAHATMISSTARTQGFDDFMSHHAGRNTETVSNAFYEGPASQNGRRIFYFVLSRVSVMDYDLLAYHVFQVLDNITDFFDLVIDLTDYNQASELPILWLKRTIQLCPPGIFPCIHTLALYNPNTYARDRIKRLISELLLVVPAAGKNVVAVSSPAELAEVIPFTSLALPETTMILAYEAEHVFTNLLCLLDHEKQVPVVVKLGHDCMQVASWRKQDLTPGVKSYIIDVIRLKDIDDIGTGGNLPADYLIIKYSQTQSFTFISRKRIEMAQIIRTARSRLRETVSSTRTLRSSDAPGTLLNVALLNLASNDELLRLRAFELAGELSSFYKWEMASRHLRATAGLIIPGNCLNLILDLSSSLALSAPHLTLELLKEWSIGFTKAEASQKIAALHYVQPWLANLDRFARPSRDDGVDSIKQVEHIIRSLAAITVSERRRLHLAIQSNVWLSFKDSHEALIDIIVSELLHMAVDAGLGSEKLDCAADILVSIESTIVRGKVIARLRKAIARTYLKPTVNLIDHVSWPEISSLARVLQMLSFDSKFYISTQLFLPEVLHVVTMLLGSGPLVMRQTIFSITTNTLMSLVASAPTGDMDPGALQGLLAHLSRPETMKAFGLESSPSSLALEGILEKDVTAASLDSVETIANFFTDILVAAAPSIDTANVWRARWMSLVASTCFQHNPATQPQAITVLGCLASDDVDDDLVYQILVALGSTLSHLTENDDKLVTSMLRCLARIIPGLSSGSRYPLSLFWIAIGVLQLGHVPLFDPALELLLSALSTMSEAASACPITELLMQGRYGGEEAARRLDQFSGISFTTDVSFSLVAVIFKGIRHPSTRKLTVEAMMSLLRLASAFQIQEAKGLINENGVPFFMALYPVLSCSSGDIKALWQAAKVDQPASSEPGDIAVLDLLSLPNNSTALLLASLTVSILNFSSSETEKLVLYRILVEAAMETPEVMAMIYDSLIPRMTAALATTSSVPIINAITLILERAMADPNYTFPPTLNASESTSSLQLQAKSYAQSISSAPSVGQSPRDQVLEDLGMRGIAELTFPAMKLDQVASLAKCVSALIDAFLA</sequence>
<dbReference type="RefSeq" id="XP_021873188.1">
    <property type="nucleotide sequence ID" value="XM_022015152.1"/>
</dbReference>
<dbReference type="InterPro" id="IPR001936">
    <property type="entry name" value="RasGAP_dom"/>
</dbReference>
<dbReference type="GeneID" id="33556960"/>
<evidence type="ECO:0000256" key="3">
    <source>
        <dbReference type="SAM" id="MobiDB-lite"/>
    </source>
</evidence>
<dbReference type="Gene3D" id="2.30.29.30">
    <property type="entry name" value="Pleckstrin-homology domain (PH domain)/Phosphotyrosine-binding domain (PTB)"/>
    <property type="match status" value="1"/>
</dbReference>
<feature type="compositionally biased region" description="Low complexity" evidence="3">
    <location>
        <begin position="1"/>
        <end position="23"/>
    </location>
</feature>
<keyword evidence="2" id="KW-0597">Phosphoprotein</keyword>
<dbReference type="PROSITE" id="PS00509">
    <property type="entry name" value="RAS_GTPASE_ACTIV_1"/>
    <property type="match status" value="1"/>
</dbReference>
<dbReference type="Pfam" id="PF13716">
    <property type="entry name" value="CRAL_TRIO_2"/>
    <property type="match status" value="1"/>
</dbReference>
<dbReference type="SUPFAM" id="SSF48350">
    <property type="entry name" value="GTPase activation domain, GAP"/>
    <property type="match status" value="1"/>
</dbReference>
<dbReference type="PROSITE" id="PS50018">
    <property type="entry name" value="RAS_GTPASE_ACTIV_2"/>
    <property type="match status" value="1"/>
</dbReference>
<feature type="region of interest" description="Disordered" evidence="3">
    <location>
        <begin position="240"/>
        <end position="259"/>
    </location>
</feature>
<evidence type="ECO:0000313" key="5">
    <source>
        <dbReference type="EMBL" id="ORX39325.1"/>
    </source>
</evidence>
<dbReference type="InterPro" id="IPR036865">
    <property type="entry name" value="CRAL-TRIO_dom_sf"/>
</dbReference>
<dbReference type="InterPro" id="IPR016024">
    <property type="entry name" value="ARM-type_fold"/>
</dbReference>
<evidence type="ECO:0000256" key="2">
    <source>
        <dbReference type="ARBA" id="ARBA00022553"/>
    </source>
</evidence>
<evidence type="ECO:0000259" key="4">
    <source>
        <dbReference type="PROSITE" id="PS50018"/>
    </source>
</evidence>
<comment type="caution">
    <text evidence="5">The sequence shown here is derived from an EMBL/GenBank/DDBJ whole genome shotgun (WGS) entry which is preliminary data.</text>
</comment>
<dbReference type="Proteomes" id="UP000193218">
    <property type="component" value="Unassembled WGS sequence"/>
</dbReference>
<dbReference type="Pfam" id="PF00616">
    <property type="entry name" value="RasGAP"/>
    <property type="match status" value="2"/>
</dbReference>